<evidence type="ECO:0000313" key="4">
    <source>
        <dbReference type="Proteomes" id="UP000809621"/>
    </source>
</evidence>
<dbReference type="PANTHER" id="PTHR37528">
    <property type="entry name" value="UPF0149 PROTEIN YGFB"/>
    <property type="match status" value="1"/>
</dbReference>
<dbReference type="PANTHER" id="PTHR37528:SF1">
    <property type="entry name" value="UPF0149 PROTEIN YGFB"/>
    <property type="match status" value="1"/>
</dbReference>
<dbReference type="Proteomes" id="UP000809621">
    <property type="component" value="Unassembled WGS sequence"/>
</dbReference>
<comment type="similarity">
    <text evidence="1 2">Belongs to the UPF0149 family.</text>
</comment>
<dbReference type="InterPro" id="IPR036255">
    <property type="entry name" value="YgfB-like_sf"/>
</dbReference>
<evidence type="ECO:0000313" key="3">
    <source>
        <dbReference type="EMBL" id="MBM7037915.1"/>
    </source>
</evidence>
<evidence type="ECO:0000256" key="2">
    <source>
        <dbReference type="HAMAP-Rule" id="MF_00346"/>
    </source>
</evidence>
<dbReference type="RefSeq" id="WP_205159414.1">
    <property type="nucleotide sequence ID" value="NZ_JAFEUM010000007.1"/>
</dbReference>
<sequence length="192" mass="20946">MSATSLPPYQQIAQELSQQSLAVTPAEMQGLLIGMICGGVTTSEATWQPMLFDYTNDGMGWPMSALNYANTVFDFASNELGDGSFELSMLLPDGDDLMTYADAVTEWVNHFISGVGLANAKLNKLPADVKEAMGDLEEISKLGIDENDDLEEQADLLEQVLEHVKACVLTVYVELARQTKPSIKSNSKPKLH</sequence>
<organism evidence="3 4">
    <name type="scientific">Vibrio ulleungensis</name>
    <dbReference type="NCBI Taxonomy" id="2807619"/>
    <lineage>
        <taxon>Bacteria</taxon>
        <taxon>Pseudomonadati</taxon>
        <taxon>Pseudomonadota</taxon>
        <taxon>Gammaproteobacteria</taxon>
        <taxon>Vibrionales</taxon>
        <taxon>Vibrionaceae</taxon>
        <taxon>Vibrio</taxon>
    </lineage>
</organism>
<accession>A0ABS2HKA7</accession>
<name>A0ABS2HKA7_9VIBR</name>
<evidence type="ECO:0000256" key="1">
    <source>
        <dbReference type="ARBA" id="ARBA00038308"/>
    </source>
</evidence>
<reference evidence="3 4" key="1">
    <citation type="submission" date="2021-02" db="EMBL/GenBank/DDBJ databases">
        <authorList>
            <person name="Park J.-S."/>
        </authorList>
    </citation>
    <scope>NUCLEOTIDE SEQUENCE [LARGE SCALE GENOMIC DNA]</scope>
    <source>
        <strain evidence="3 4">188UL20-2</strain>
    </source>
</reference>
<comment type="caution">
    <text evidence="3">The sequence shown here is derived from an EMBL/GenBank/DDBJ whole genome shotgun (WGS) entry which is preliminary data.</text>
</comment>
<gene>
    <name evidence="3" type="ORF">JQC93_16045</name>
</gene>
<protein>
    <recommendedName>
        <fullName evidence="2">UPF0149 protein JQC93_16045</fullName>
    </recommendedName>
</protein>
<keyword evidence="4" id="KW-1185">Reference proteome</keyword>
<dbReference type="InterPro" id="IPR011978">
    <property type="entry name" value="YgfB-like"/>
</dbReference>
<dbReference type="EMBL" id="JAFEUM010000007">
    <property type="protein sequence ID" value="MBM7037915.1"/>
    <property type="molecule type" value="Genomic_DNA"/>
</dbReference>
<dbReference type="NCBIfam" id="NF002477">
    <property type="entry name" value="PRK01736.1"/>
    <property type="match status" value="1"/>
</dbReference>
<dbReference type="Gene3D" id="1.20.120.740">
    <property type="entry name" value="YgfB uncharacterised protein family UPF0149, PF03695"/>
    <property type="match status" value="1"/>
</dbReference>
<proteinExistence type="inferred from homology"/>
<dbReference type="SUPFAM" id="SSF101327">
    <property type="entry name" value="YgfB-like"/>
    <property type="match status" value="1"/>
</dbReference>
<dbReference type="HAMAP" id="MF_00346">
    <property type="entry name" value="UPF0149"/>
    <property type="match status" value="1"/>
</dbReference>
<dbReference type="Pfam" id="PF03695">
    <property type="entry name" value="UPF0149"/>
    <property type="match status" value="1"/>
</dbReference>